<reference evidence="2 3" key="1">
    <citation type="submission" date="2020-08" db="EMBL/GenBank/DDBJ databases">
        <title>Sequencing the genomes of 1000 actinobacteria strains.</title>
        <authorList>
            <person name="Klenk H.-P."/>
        </authorList>
    </citation>
    <scope>NUCLEOTIDE SEQUENCE [LARGE SCALE GENOMIC DNA]</scope>
    <source>
        <strain evidence="2 3">DSM 43851</strain>
    </source>
</reference>
<comment type="caution">
    <text evidence="2">The sequence shown here is derived from an EMBL/GenBank/DDBJ whole genome shotgun (WGS) entry which is preliminary data.</text>
</comment>
<accession>A0A7W9KJ81</accession>
<organism evidence="2 3">
    <name type="scientific">Kutzneria kofuensis</name>
    <dbReference type="NCBI Taxonomy" id="103725"/>
    <lineage>
        <taxon>Bacteria</taxon>
        <taxon>Bacillati</taxon>
        <taxon>Actinomycetota</taxon>
        <taxon>Actinomycetes</taxon>
        <taxon>Pseudonocardiales</taxon>
        <taxon>Pseudonocardiaceae</taxon>
        <taxon>Kutzneria</taxon>
    </lineage>
</organism>
<evidence type="ECO:0000256" key="1">
    <source>
        <dbReference type="SAM" id="SignalP"/>
    </source>
</evidence>
<evidence type="ECO:0000313" key="2">
    <source>
        <dbReference type="EMBL" id="MBB5893608.1"/>
    </source>
</evidence>
<evidence type="ECO:0000313" key="3">
    <source>
        <dbReference type="Proteomes" id="UP000585638"/>
    </source>
</evidence>
<dbReference type="RefSeq" id="WP_184865010.1">
    <property type="nucleotide sequence ID" value="NZ_BAAAWY010000034.1"/>
</dbReference>
<keyword evidence="1" id="KW-0732">Signal</keyword>
<protein>
    <recommendedName>
        <fullName evidence="4">Subtilisin inhibitor-like</fullName>
    </recommendedName>
</protein>
<dbReference type="Proteomes" id="UP000585638">
    <property type="component" value="Unassembled WGS sequence"/>
</dbReference>
<feature type="chain" id="PRO_5031385833" description="Subtilisin inhibitor-like" evidence="1">
    <location>
        <begin position="25"/>
        <end position="120"/>
    </location>
</feature>
<evidence type="ECO:0008006" key="4">
    <source>
        <dbReference type="Google" id="ProtNLM"/>
    </source>
</evidence>
<dbReference type="PROSITE" id="PS51257">
    <property type="entry name" value="PROKAR_LIPOPROTEIN"/>
    <property type="match status" value="1"/>
</dbReference>
<sequence length="120" mass="12416">MGRWLPALLGLVLLTACGTGPTHALPPADPGYTPPVDCGAITGPAGKRSLISPALPAGTAACAEAIDVLHSYYRDAPRKAQGTARRLVVNGWTCESDTDSHNAPQVGCDKNGIAFLTQNH</sequence>
<gene>
    <name evidence="2" type="ORF">BJ998_004804</name>
</gene>
<keyword evidence="3" id="KW-1185">Reference proteome</keyword>
<dbReference type="AlphaFoldDB" id="A0A7W9KJ81"/>
<feature type="signal peptide" evidence="1">
    <location>
        <begin position="1"/>
        <end position="24"/>
    </location>
</feature>
<proteinExistence type="predicted"/>
<name>A0A7W9KJ81_9PSEU</name>
<dbReference type="EMBL" id="JACHIR010000001">
    <property type="protein sequence ID" value="MBB5893608.1"/>
    <property type="molecule type" value="Genomic_DNA"/>
</dbReference>